<feature type="region of interest" description="Disordered" evidence="1">
    <location>
        <begin position="1"/>
        <end position="23"/>
    </location>
</feature>
<evidence type="ECO:0000256" key="1">
    <source>
        <dbReference type="SAM" id="MobiDB-lite"/>
    </source>
</evidence>
<dbReference type="InterPro" id="IPR038610">
    <property type="entry name" value="FliK-like_C_sf"/>
</dbReference>
<evidence type="ECO:0000313" key="4">
    <source>
        <dbReference type="Proteomes" id="UP000182811"/>
    </source>
</evidence>
<keyword evidence="3" id="KW-0282">Flagellum</keyword>
<evidence type="ECO:0000313" key="3">
    <source>
        <dbReference type="EMBL" id="OIQ59577.1"/>
    </source>
</evidence>
<feature type="compositionally biased region" description="Basic and acidic residues" evidence="1">
    <location>
        <begin position="10"/>
        <end position="23"/>
    </location>
</feature>
<dbReference type="Proteomes" id="UP000182811">
    <property type="component" value="Unassembled WGS sequence"/>
</dbReference>
<feature type="region of interest" description="Disordered" evidence="1">
    <location>
        <begin position="517"/>
        <end position="554"/>
    </location>
</feature>
<dbReference type="Pfam" id="PF02120">
    <property type="entry name" value="Flg_hook"/>
    <property type="match status" value="1"/>
</dbReference>
<dbReference type="EMBL" id="MDDC01000008">
    <property type="protein sequence ID" value="OIQ59577.1"/>
    <property type="molecule type" value="Genomic_DNA"/>
</dbReference>
<dbReference type="CDD" id="cd17470">
    <property type="entry name" value="T3SS_Flik_C"/>
    <property type="match status" value="1"/>
</dbReference>
<keyword evidence="3" id="KW-0969">Cilium</keyword>
<feature type="region of interest" description="Disordered" evidence="1">
    <location>
        <begin position="43"/>
        <end position="173"/>
    </location>
</feature>
<gene>
    <name evidence="3" type="ORF">MOTE_12580</name>
</gene>
<protein>
    <submittedName>
        <fullName evidence="3">Flagellar hook-length control protein FliK</fullName>
    </submittedName>
</protein>
<comment type="caution">
    <text evidence="3">The sequence shown here is derived from an EMBL/GenBank/DDBJ whole genome shotgun (WGS) entry which is preliminary data.</text>
</comment>
<evidence type="ECO:0000259" key="2">
    <source>
        <dbReference type="Pfam" id="PF02120"/>
    </source>
</evidence>
<dbReference type="OrthoDB" id="1727284at2"/>
<feature type="compositionally biased region" description="Low complexity" evidence="1">
    <location>
        <begin position="156"/>
        <end position="170"/>
    </location>
</feature>
<organism evidence="3 4">
    <name type="scientific">Neomoorella thermoacetica</name>
    <name type="common">Clostridium thermoaceticum</name>
    <dbReference type="NCBI Taxonomy" id="1525"/>
    <lineage>
        <taxon>Bacteria</taxon>
        <taxon>Bacillati</taxon>
        <taxon>Bacillota</taxon>
        <taxon>Clostridia</taxon>
        <taxon>Neomoorellales</taxon>
        <taxon>Neomoorellaceae</taxon>
        <taxon>Neomoorella</taxon>
    </lineage>
</organism>
<feature type="region of interest" description="Disordered" evidence="1">
    <location>
        <begin position="230"/>
        <end position="409"/>
    </location>
</feature>
<sequence>MTVASINRSGDLELPTRTREHYPEPAVDFTSFLAGLIQQPAHLDRPGVYNSPREESGGQDGNARGGLQEPAGPERTGIAGGPGRKATGSPREADARQAGPGDGHQANAGAEGTAGSGSGGQVAGRDAPVAAAGRDAPAAGKYAPRSGVQAGDRRTAAAQDKAAAGGQVKGETSFPAGEAVGAYEATSLLAVAAVNVQDEAGAGAAGRGSRQLIQANLPDRASRIEAVPGMGAAGKAAQGSPAEAKDASGPALGEDQPASGTKGGLPAVVIKGKGQVQGGLPAGVNTRETGTTGPGDPGTTPQGGTLAGEALKTGLPLEGEGRQQASAGKAVTDANSKEIADRSAGMPFVPDNRQAPPGSGEGRPAVRGPVPGNSLLAGDYNPANTGPSNREPAGETLTSSGGSSPVGPAAFNAIMGGNSQQAGNQVAQINNLPQVFATILSTARLAATNGRQELELQLQPENLGKLKLRALLDGGRLTLQLLVESSEAARALQAAVPEMRQAAAVQGLRLDQVQVQVGGDGQGSGRHQADSQGEYRQGAGWRRQSPGWPGSPDLEGTINRYRLDYLA</sequence>
<feature type="domain" description="Flagellar hook-length control protein-like C-terminal" evidence="2">
    <location>
        <begin position="445"/>
        <end position="523"/>
    </location>
</feature>
<reference evidence="3 4" key="1">
    <citation type="submission" date="2016-08" db="EMBL/GenBank/DDBJ databases">
        <title>Genome-based comparison of Moorella thermoacetic strains.</title>
        <authorList>
            <person name="Poehlein A."/>
            <person name="Bengelsdorf F.R."/>
            <person name="Esser C."/>
            <person name="Duerre P."/>
            <person name="Daniel R."/>
        </authorList>
    </citation>
    <scope>NUCLEOTIDE SEQUENCE [LARGE SCALE GENOMIC DNA]</scope>
    <source>
        <strain evidence="3 4">DSM 21394</strain>
    </source>
</reference>
<feature type="compositionally biased region" description="Low complexity" evidence="1">
    <location>
        <begin position="123"/>
        <end position="139"/>
    </location>
</feature>
<feature type="compositionally biased region" description="Gly residues" evidence="1">
    <location>
        <begin position="112"/>
        <end position="122"/>
    </location>
</feature>
<dbReference type="Gene3D" id="3.30.750.140">
    <property type="match status" value="1"/>
</dbReference>
<accession>A0A1J5NKE8</accession>
<proteinExistence type="predicted"/>
<dbReference type="AlphaFoldDB" id="A0A1J5NKE8"/>
<dbReference type="InterPro" id="IPR021136">
    <property type="entry name" value="Flagellar_hook_control-like_C"/>
</dbReference>
<name>A0A1J5NKE8_NEOTH</name>
<keyword evidence="3" id="KW-0966">Cell projection</keyword>